<evidence type="ECO:0000313" key="1">
    <source>
        <dbReference type="EMBL" id="KKY31732.1"/>
    </source>
</evidence>
<dbReference type="EMBL" id="LCUC01000364">
    <property type="protein sequence ID" value="KKY31732.1"/>
    <property type="molecule type" value="Genomic_DNA"/>
</dbReference>
<evidence type="ECO:0000313" key="2">
    <source>
        <dbReference type="Proteomes" id="UP000034680"/>
    </source>
</evidence>
<sequence length="125" mass="13784">MRQELRIRHGMEKRVIVTKVPKKSFGFGLSNAEKDKPLIVLDVVLGSKCFSRLGSRGIILNVWEEVRDEDNNVGLAPKTGGLSGKVTKWCFQCSSATEASWIFGLVAQEVNIGLGEPLLPDGPMW</sequence>
<dbReference type="STRING" id="1214573.A0A0G2FAN9"/>
<protein>
    <submittedName>
        <fullName evidence="1">Putative srm160 300 splicing protein</fullName>
    </submittedName>
</protein>
<proteinExistence type="predicted"/>
<comment type="caution">
    <text evidence="1">The sequence shown here is derived from an EMBL/GenBank/DDBJ whole genome shotgun (WGS) entry which is preliminary data.</text>
</comment>
<organism evidence="1 2">
    <name type="scientific">Diaporthe ampelina</name>
    <dbReference type="NCBI Taxonomy" id="1214573"/>
    <lineage>
        <taxon>Eukaryota</taxon>
        <taxon>Fungi</taxon>
        <taxon>Dikarya</taxon>
        <taxon>Ascomycota</taxon>
        <taxon>Pezizomycotina</taxon>
        <taxon>Sordariomycetes</taxon>
        <taxon>Sordariomycetidae</taxon>
        <taxon>Diaporthales</taxon>
        <taxon>Diaporthaceae</taxon>
        <taxon>Diaporthe</taxon>
    </lineage>
</organism>
<keyword evidence="2" id="KW-1185">Reference proteome</keyword>
<dbReference type="OrthoDB" id="5408934at2759"/>
<reference evidence="1 2" key="1">
    <citation type="submission" date="2015-05" db="EMBL/GenBank/DDBJ databases">
        <title>Distinctive expansion of gene families associated with plant cell wall degradation and secondary metabolism in the genomes of grapevine trunk pathogens.</title>
        <authorList>
            <person name="Lawrence D.P."/>
            <person name="Travadon R."/>
            <person name="Rolshausen P.E."/>
            <person name="Baumgartner K."/>
        </authorList>
    </citation>
    <scope>NUCLEOTIDE SEQUENCE [LARGE SCALE GENOMIC DNA]</scope>
    <source>
        <strain evidence="1">DA912</strain>
    </source>
</reference>
<reference evidence="1 2" key="2">
    <citation type="submission" date="2015-05" db="EMBL/GenBank/DDBJ databases">
        <authorList>
            <person name="Morales-Cruz A."/>
            <person name="Amrine K.C."/>
            <person name="Cantu D."/>
        </authorList>
    </citation>
    <scope>NUCLEOTIDE SEQUENCE [LARGE SCALE GENOMIC DNA]</scope>
    <source>
        <strain evidence="1">DA912</strain>
    </source>
</reference>
<gene>
    <name evidence="1" type="ORF">UCDDA912_g08322</name>
</gene>
<dbReference type="Proteomes" id="UP000034680">
    <property type="component" value="Unassembled WGS sequence"/>
</dbReference>
<name>A0A0G2FAN9_9PEZI</name>
<dbReference type="AlphaFoldDB" id="A0A0G2FAN9"/>
<accession>A0A0G2FAN9</accession>